<feature type="transmembrane region" description="Helical" evidence="1">
    <location>
        <begin position="287"/>
        <end position="315"/>
    </location>
</feature>
<evidence type="ECO:0000313" key="3">
    <source>
        <dbReference type="EMBL" id="QBQ07720.1"/>
    </source>
</evidence>
<dbReference type="KEGG" id="sgq:SGLAD_v1c05210"/>
<feature type="transmembrane region" description="Helical" evidence="1">
    <location>
        <begin position="410"/>
        <end position="429"/>
    </location>
</feature>
<feature type="transmembrane region" description="Helical" evidence="1">
    <location>
        <begin position="17"/>
        <end position="47"/>
    </location>
</feature>
<dbReference type="EMBL" id="CP038013">
    <property type="protein sequence ID" value="QBQ07720.1"/>
    <property type="molecule type" value="Genomic_DNA"/>
</dbReference>
<protein>
    <submittedName>
        <fullName evidence="3">Competence protein ComEC</fullName>
    </submittedName>
</protein>
<accession>A0A4P7AJK8</accession>
<feature type="transmembrane region" description="Helical" evidence="1">
    <location>
        <begin position="240"/>
        <end position="267"/>
    </location>
</feature>
<dbReference type="InterPro" id="IPR001279">
    <property type="entry name" value="Metallo-B-lactamas"/>
</dbReference>
<feature type="transmembrane region" description="Helical" evidence="1">
    <location>
        <begin position="59"/>
        <end position="78"/>
    </location>
</feature>
<feature type="transmembrane region" description="Helical" evidence="1">
    <location>
        <begin position="378"/>
        <end position="398"/>
    </location>
</feature>
<evidence type="ECO:0000313" key="4">
    <source>
        <dbReference type="Proteomes" id="UP000294309"/>
    </source>
</evidence>
<dbReference type="Proteomes" id="UP000294309">
    <property type="component" value="Chromosome"/>
</dbReference>
<dbReference type="Gene3D" id="3.60.15.10">
    <property type="entry name" value="Ribonuclease Z/Hydroxyacylglutathione hydrolase-like"/>
    <property type="match status" value="2"/>
</dbReference>
<evidence type="ECO:0000256" key="1">
    <source>
        <dbReference type="SAM" id="Phobius"/>
    </source>
</evidence>
<feature type="transmembrane region" description="Helical" evidence="1">
    <location>
        <begin position="351"/>
        <end position="371"/>
    </location>
</feature>
<feature type="transmembrane region" description="Helical" evidence="1">
    <location>
        <begin position="436"/>
        <end position="456"/>
    </location>
</feature>
<dbReference type="SUPFAM" id="SSF56281">
    <property type="entry name" value="Metallo-hydrolase/oxidoreductase"/>
    <property type="match status" value="1"/>
</dbReference>
<keyword evidence="1" id="KW-0472">Membrane</keyword>
<feature type="domain" description="Metallo-beta-lactamase" evidence="2">
    <location>
        <begin position="467"/>
        <end position="561"/>
    </location>
</feature>
<organism evidence="3 4">
    <name type="scientific">Spiroplasma gladiatoris</name>
    <dbReference type="NCBI Taxonomy" id="2143"/>
    <lineage>
        <taxon>Bacteria</taxon>
        <taxon>Bacillati</taxon>
        <taxon>Mycoplasmatota</taxon>
        <taxon>Mollicutes</taxon>
        <taxon>Entomoplasmatales</taxon>
        <taxon>Spiroplasmataceae</taxon>
        <taxon>Spiroplasma</taxon>
    </lineage>
</organism>
<feature type="transmembrane region" description="Helical" evidence="1">
    <location>
        <begin position="327"/>
        <end position="345"/>
    </location>
</feature>
<reference evidence="3 4" key="1">
    <citation type="submission" date="2019-03" db="EMBL/GenBank/DDBJ databases">
        <title>Complete genome sequence of Spiroplasma gladiatoris TG-1 (DSM 22552).</title>
        <authorList>
            <person name="Lin Y.-C."/>
            <person name="Chou L."/>
            <person name="Kuo C.-H."/>
        </authorList>
    </citation>
    <scope>NUCLEOTIDE SEQUENCE [LARGE SCALE GENOMIC DNA]</scope>
    <source>
        <strain evidence="3 4">TG-1</strain>
    </source>
</reference>
<proteinExistence type="predicted"/>
<dbReference type="AlphaFoldDB" id="A0A4P7AJK8"/>
<sequence>MPFTKKLFLNLSNKVSWFLYTVISVILVILTFKISNIILCTFIYLFIPLLYFISIKKTYKFFILYIIFFTYFILFFKLELDLFENSSVYYVDQVRDNYAILSKGLKKFFVWKGDNNFSVGEVISGVGELKTLSINPNFWSFDFNKYLIDKNVTYSLENFKKTNVLFKDIRYFFYSSSNANNNLVNLMLFQLKSSDSVYLNLTKLSLGYLTNISSLYLYPLAYFLNKIFKNKKRFLFWSKPFFILILIFYCYLIGMPPVLLKVVLFFLLNWFTKKYKVQFDRLTKFSIVWIVILFINPFYLYNLGFIYCCVGLLILKRYNLKKESTNILINFLIINLVFLPLNVFFDYKVFWLAQIQEIILTPILFVSFFLMFFYYIPFLNYIFIFNYNLLDYIVAFFVKYNLTTLTGHISIIWVIVYYLCFYILTHYCLFNKKIKFIIYCLLSTSFVGMYCTNSLLNSIDQSIEMLNVGNGNSFILNSNLSTFIFDAGVGTGQNKSTLPDYLRYKGKNKINYVFISHNHADHYNSLNQLKEEARIDKIYQDIKEDMLIEFKDIKIYMFNQAGNKDENDNSQIIVVKYKDQTFLFTGDATKKREIEIVRNPLFLSLVKNGVDFYQVGHHGSKTSTSDEFVKTIKPKVCFISGTKKGKLNFPDVSIIKTLENNGCQNYVTNSIHSYKYKISSKKVVEIKKEFI</sequence>
<keyword evidence="4" id="KW-1185">Reference proteome</keyword>
<dbReference type="Pfam" id="PF00753">
    <property type="entry name" value="Lactamase_B"/>
    <property type="match status" value="1"/>
</dbReference>
<gene>
    <name evidence="3" type="primary">comEC</name>
    <name evidence="3" type="ORF">SGLAD_v1c05210</name>
</gene>
<feature type="transmembrane region" description="Helical" evidence="1">
    <location>
        <begin position="208"/>
        <end position="228"/>
    </location>
</feature>
<dbReference type="PANTHER" id="PTHR30619:SF7">
    <property type="entry name" value="BETA-LACTAMASE DOMAIN PROTEIN"/>
    <property type="match status" value="1"/>
</dbReference>
<keyword evidence="1" id="KW-1133">Transmembrane helix</keyword>
<name>A0A4P7AJK8_9MOLU</name>
<keyword evidence="1" id="KW-0812">Transmembrane</keyword>
<dbReference type="InterPro" id="IPR052159">
    <property type="entry name" value="Competence_DNA_uptake"/>
</dbReference>
<evidence type="ECO:0000259" key="2">
    <source>
        <dbReference type="Pfam" id="PF00753"/>
    </source>
</evidence>
<dbReference type="PANTHER" id="PTHR30619">
    <property type="entry name" value="DNA INTERNALIZATION/COMPETENCE PROTEIN COMEC/REC2"/>
    <property type="match status" value="1"/>
</dbReference>
<dbReference type="InterPro" id="IPR036866">
    <property type="entry name" value="RibonucZ/Hydroxyglut_hydro"/>
</dbReference>